<evidence type="ECO:0000256" key="1">
    <source>
        <dbReference type="SAM" id="MobiDB-lite"/>
    </source>
</evidence>
<evidence type="ECO:0000313" key="3">
    <source>
        <dbReference type="Proteomes" id="UP001054945"/>
    </source>
</evidence>
<organism evidence="2 3">
    <name type="scientific">Caerostris extrusa</name>
    <name type="common">Bark spider</name>
    <name type="synonym">Caerostris bankana</name>
    <dbReference type="NCBI Taxonomy" id="172846"/>
    <lineage>
        <taxon>Eukaryota</taxon>
        <taxon>Metazoa</taxon>
        <taxon>Ecdysozoa</taxon>
        <taxon>Arthropoda</taxon>
        <taxon>Chelicerata</taxon>
        <taxon>Arachnida</taxon>
        <taxon>Araneae</taxon>
        <taxon>Araneomorphae</taxon>
        <taxon>Entelegynae</taxon>
        <taxon>Araneoidea</taxon>
        <taxon>Araneidae</taxon>
        <taxon>Caerostris</taxon>
    </lineage>
</organism>
<name>A0AAV4X4Y4_CAEEX</name>
<sequence>MLDKENIIKRIRKPPTATDKKEEHSNRQGHIGWETKGQVVRGLKGEEAPLFGKGPEERIKGGLGYGWSDLFLS</sequence>
<keyword evidence="3" id="KW-1185">Reference proteome</keyword>
<dbReference type="EMBL" id="BPLR01017308">
    <property type="protein sequence ID" value="GIY90280.1"/>
    <property type="molecule type" value="Genomic_DNA"/>
</dbReference>
<dbReference type="Proteomes" id="UP001054945">
    <property type="component" value="Unassembled WGS sequence"/>
</dbReference>
<comment type="caution">
    <text evidence="2">The sequence shown here is derived from an EMBL/GenBank/DDBJ whole genome shotgun (WGS) entry which is preliminary data.</text>
</comment>
<reference evidence="2 3" key="1">
    <citation type="submission" date="2021-06" db="EMBL/GenBank/DDBJ databases">
        <title>Caerostris extrusa draft genome.</title>
        <authorList>
            <person name="Kono N."/>
            <person name="Arakawa K."/>
        </authorList>
    </citation>
    <scope>NUCLEOTIDE SEQUENCE [LARGE SCALE GENOMIC DNA]</scope>
</reference>
<evidence type="ECO:0000313" key="2">
    <source>
        <dbReference type="EMBL" id="GIY90280.1"/>
    </source>
</evidence>
<dbReference type="AlphaFoldDB" id="A0AAV4X4Y4"/>
<feature type="region of interest" description="Disordered" evidence="1">
    <location>
        <begin position="1"/>
        <end position="37"/>
    </location>
</feature>
<gene>
    <name evidence="2" type="ORF">CEXT_232611</name>
</gene>
<proteinExistence type="predicted"/>
<protein>
    <submittedName>
        <fullName evidence="2">Uncharacterized protein</fullName>
    </submittedName>
</protein>
<accession>A0AAV4X4Y4</accession>